<gene>
    <name evidence="3" type="ORF">ACFOUO_03915</name>
</gene>
<evidence type="ECO:0000256" key="2">
    <source>
        <dbReference type="SAM" id="Phobius"/>
    </source>
</evidence>
<evidence type="ECO:0000313" key="3">
    <source>
        <dbReference type="EMBL" id="MFC4075949.1"/>
    </source>
</evidence>
<name>A0ABV8JBJ5_9BACL</name>
<keyword evidence="2" id="KW-1133">Transmembrane helix</keyword>
<sequence length="66" mass="6495">MDGTIGIIVFILMIVVVGIVWPSKPKGTRSRGRGRDSSGAFWYAGDSGSDSGGGDCGGGDSGGGGC</sequence>
<dbReference type="EMBL" id="JBHSAP010000007">
    <property type="protein sequence ID" value="MFC4075949.1"/>
    <property type="molecule type" value="Genomic_DNA"/>
</dbReference>
<protein>
    <submittedName>
        <fullName evidence="3">Uncharacterized protein</fullName>
    </submittedName>
</protein>
<dbReference type="RefSeq" id="WP_380702342.1">
    <property type="nucleotide sequence ID" value="NZ_JBHSAP010000007.1"/>
</dbReference>
<feature type="compositionally biased region" description="Gly residues" evidence="1">
    <location>
        <begin position="50"/>
        <end position="66"/>
    </location>
</feature>
<comment type="caution">
    <text evidence="3">The sequence shown here is derived from an EMBL/GenBank/DDBJ whole genome shotgun (WGS) entry which is preliminary data.</text>
</comment>
<reference evidence="4" key="1">
    <citation type="journal article" date="2019" name="Int. J. Syst. Evol. Microbiol.">
        <title>The Global Catalogue of Microorganisms (GCM) 10K type strain sequencing project: providing services to taxonomists for standard genome sequencing and annotation.</title>
        <authorList>
            <consortium name="The Broad Institute Genomics Platform"/>
            <consortium name="The Broad Institute Genome Sequencing Center for Infectious Disease"/>
            <person name="Wu L."/>
            <person name="Ma J."/>
        </authorList>
    </citation>
    <scope>NUCLEOTIDE SEQUENCE [LARGE SCALE GENOMIC DNA]</scope>
    <source>
        <strain evidence="4">IBRC-M 10813</strain>
    </source>
</reference>
<feature type="transmembrane region" description="Helical" evidence="2">
    <location>
        <begin position="6"/>
        <end position="23"/>
    </location>
</feature>
<dbReference type="Proteomes" id="UP001595843">
    <property type="component" value="Unassembled WGS sequence"/>
</dbReference>
<keyword evidence="4" id="KW-1185">Reference proteome</keyword>
<keyword evidence="2" id="KW-0812">Transmembrane</keyword>
<feature type="region of interest" description="Disordered" evidence="1">
    <location>
        <begin position="23"/>
        <end position="66"/>
    </location>
</feature>
<evidence type="ECO:0000256" key="1">
    <source>
        <dbReference type="SAM" id="MobiDB-lite"/>
    </source>
</evidence>
<keyword evidence="2" id="KW-0472">Membrane</keyword>
<organism evidence="3 4">
    <name type="scientific">Salinithrix halophila</name>
    <dbReference type="NCBI Taxonomy" id="1485204"/>
    <lineage>
        <taxon>Bacteria</taxon>
        <taxon>Bacillati</taxon>
        <taxon>Bacillota</taxon>
        <taxon>Bacilli</taxon>
        <taxon>Bacillales</taxon>
        <taxon>Thermoactinomycetaceae</taxon>
        <taxon>Salinithrix</taxon>
    </lineage>
</organism>
<proteinExistence type="predicted"/>
<accession>A0ABV8JBJ5</accession>
<evidence type="ECO:0000313" key="4">
    <source>
        <dbReference type="Proteomes" id="UP001595843"/>
    </source>
</evidence>